<keyword evidence="3" id="KW-1185">Reference proteome</keyword>
<organism evidence="2 3">
    <name type="scientific">Megamonas funiformis YIT 11815</name>
    <dbReference type="NCBI Taxonomy" id="742816"/>
    <lineage>
        <taxon>Bacteria</taxon>
        <taxon>Bacillati</taxon>
        <taxon>Bacillota</taxon>
        <taxon>Negativicutes</taxon>
        <taxon>Selenomonadales</taxon>
        <taxon>Selenomonadaceae</taxon>
        <taxon>Megamonas</taxon>
    </lineage>
</organism>
<protein>
    <recommendedName>
        <fullName evidence="1">DUF3850 domain-containing protein</fullName>
    </recommendedName>
</protein>
<dbReference type="Pfam" id="PF12961">
    <property type="entry name" value="DUF3850"/>
    <property type="match status" value="1"/>
</dbReference>
<dbReference type="Proteomes" id="UP000005963">
    <property type="component" value="Unassembled WGS sequence"/>
</dbReference>
<proteinExistence type="predicted"/>
<dbReference type="GeneID" id="62778324"/>
<sequence length="152" mass="18295">MIHELKIKPKFFQDIINGIKNFEIRKNDRMFRVGDILVLSEFDYMDNTYTGNQIKVKVDNILTHDDFPDGIPIDYVVMNIRRYNSWIPVQNDIYYRIDIDGDIVEDTWEETTFDYAVLMIGNCFKSKVQAAMYKNYYVHLYKGYQNEKYKRN</sequence>
<evidence type="ECO:0000259" key="1">
    <source>
        <dbReference type="Pfam" id="PF12961"/>
    </source>
</evidence>
<gene>
    <name evidence="2" type="ORF">HMPREF9454_00971</name>
</gene>
<dbReference type="EMBL" id="ADMB01000047">
    <property type="protein sequence ID" value="EHR37667.1"/>
    <property type="molecule type" value="Genomic_DNA"/>
</dbReference>
<accession>A0ABP2NL45</accession>
<comment type="caution">
    <text evidence="2">The sequence shown here is derived from an EMBL/GenBank/DDBJ whole genome shotgun (WGS) entry which is preliminary data.</text>
</comment>
<dbReference type="InterPro" id="IPR039440">
    <property type="entry name" value="DUF3850"/>
</dbReference>
<evidence type="ECO:0000313" key="2">
    <source>
        <dbReference type="EMBL" id="EHR37667.1"/>
    </source>
</evidence>
<feature type="domain" description="DUF3850" evidence="1">
    <location>
        <begin position="2"/>
        <end position="80"/>
    </location>
</feature>
<dbReference type="RefSeq" id="WP_008538250.1">
    <property type="nucleotide sequence ID" value="NZ_JH601090.1"/>
</dbReference>
<name>A0ABP2NL45_9FIRM</name>
<dbReference type="Gene3D" id="2.30.130.30">
    <property type="entry name" value="Hypothetical protein"/>
    <property type="match status" value="1"/>
</dbReference>
<reference evidence="2 3" key="1">
    <citation type="submission" date="2012-01" db="EMBL/GenBank/DDBJ databases">
        <title>The Genome Sequence of Megamonas funiformis YIT 11815.</title>
        <authorList>
            <consortium name="The Broad Institute Genome Sequencing Platform"/>
            <person name="Earl A."/>
            <person name="Ward D."/>
            <person name="Feldgarden M."/>
            <person name="Gevers D."/>
            <person name="Morotomi M."/>
            <person name="Young S.K."/>
            <person name="Zeng Q."/>
            <person name="Gargeya S."/>
            <person name="Fitzgerald M."/>
            <person name="Haas B."/>
            <person name="Abouelleil A."/>
            <person name="Alvarado L."/>
            <person name="Arachchi H.M."/>
            <person name="Berlin A."/>
            <person name="Chapman S.B."/>
            <person name="Gearin G."/>
            <person name="Goldberg J."/>
            <person name="Griggs A."/>
            <person name="Gujja S."/>
            <person name="Hansen M."/>
            <person name="Heiman D."/>
            <person name="Howarth C."/>
            <person name="Larimer J."/>
            <person name="Lui A."/>
            <person name="MacDonald P.J.P."/>
            <person name="McCowen C."/>
            <person name="Montmayeur A."/>
            <person name="Murphy C."/>
            <person name="Neiman D."/>
            <person name="Pearson M."/>
            <person name="Priest M."/>
            <person name="Roberts A."/>
            <person name="Saif S."/>
            <person name="Shea T."/>
            <person name="Sisk P."/>
            <person name="Stolte C."/>
            <person name="Sykes S."/>
            <person name="Wortman J."/>
            <person name="Nusbaum C."/>
            <person name="Birren B."/>
        </authorList>
    </citation>
    <scope>NUCLEOTIDE SEQUENCE [LARGE SCALE GENOMIC DNA]</scope>
    <source>
        <strain evidence="2 3">YIT 11815</strain>
    </source>
</reference>
<dbReference type="InterPro" id="IPR015947">
    <property type="entry name" value="PUA-like_sf"/>
</dbReference>
<dbReference type="SUPFAM" id="SSF88697">
    <property type="entry name" value="PUA domain-like"/>
    <property type="match status" value="1"/>
</dbReference>
<evidence type="ECO:0000313" key="3">
    <source>
        <dbReference type="Proteomes" id="UP000005963"/>
    </source>
</evidence>